<dbReference type="EMBL" id="CANTFM010001634">
    <property type="protein sequence ID" value="CAI5742016.1"/>
    <property type="molecule type" value="Genomic_DNA"/>
</dbReference>
<evidence type="ECO:0000313" key="2">
    <source>
        <dbReference type="EMBL" id="CAI5742016.1"/>
    </source>
</evidence>
<accession>A0AAV0UYP7</accession>
<sequence>MATPLALSTERDSDEHDGNYSGSHFSGRHQDWINYQYKDKIVSTYRNWVGPSIGKPSDLADDKTCWRKAYIVDKCPYGFDYKMGMCWAQCPVAFPVQCGFECIKQNDDCGGEIYAKFVSVANAFMSVQTKGVFGAFSALSRKVQVGIKCTRAMLGTMRAIVNYIRALKVSNPQTSQDNIFLALYQTSYITIDLPVSTVMCMGKPYDPILDPLSVIMGTCQVILAEIMAHQDKILKSWGQFKAFLLRLNYTYAVNDLNETEISSLKNGMESKSTCGYELQRFTDRTWRTIAEMKEANPGITEDSLRVALYKSDLMLNDIPTVTNNCMEQMIMESDEATAYKTRDMLRKTYGVIVNDLINKGQSDNGTSLTAKQYTRVVADKVFMSIAIVFYIDLTRISGLMSEFIETICGQTNLVGEIDDSTDPNTLGFQTVQEAFKNSTMSWQRRGDGVVRITFTSVDTKNVTVNIYSGGDKFDEQNVPAGKIVTWTSIVEALGGKTLYLNRSQLGFLGLPRTGGGSLKLWVPRASEGGHLQVNAKINRS</sequence>
<feature type="compositionally biased region" description="Basic and acidic residues" evidence="1">
    <location>
        <begin position="9"/>
        <end position="18"/>
    </location>
</feature>
<name>A0AAV0UYP7_9STRA</name>
<proteinExistence type="predicted"/>
<reference evidence="2" key="1">
    <citation type="submission" date="2022-12" db="EMBL/GenBank/DDBJ databases">
        <authorList>
            <person name="Webb A."/>
        </authorList>
    </citation>
    <scope>NUCLEOTIDE SEQUENCE</scope>
    <source>
        <strain evidence="2">Pd1</strain>
    </source>
</reference>
<organism evidence="2 3">
    <name type="scientific">Peronospora destructor</name>
    <dbReference type="NCBI Taxonomy" id="86335"/>
    <lineage>
        <taxon>Eukaryota</taxon>
        <taxon>Sar</taxon>
        <taxon>Stramenopiles</taxon>
        <taxon>Oomycota</taxon>
        <taxon>Peronosporomycetes</taxon>
        <taxon>Peronosporales</taxon>
        <taxon>Peronosporaceae</taxon>
        <taxon>Peronospora</taxon>
    </lineage>
</organism>
<evidence type="ECO:0000313" key="3">
    <source>
        <dbReference type="Proteomes" id="UP001162029"/>
    </source>
</evidence>
<comment type="caution">
    <text evidence="2">The sequence shown here is derived from an EMBL/GenBank/DDBJ whole genome shotgun (WGS) entry which is preliminary data.</text>
</comment>
<dbReference type="Proteomes" id="UP001162029">
    <property type="component" value="Unassembled WGS sequence"/>
</dbReference>
<evidence type="ECO:0000256" key="1">
    <source>
        <dbReference type="SAM" id="MobiDB-lite"/>
    </source>
</evidence>
<gene>
    <name evidence="2" type="ORF">PDE001_LOCUS8072</name>
</gene>
<keyword evidence="3" id="KW-1185">Reference proteome</keyword>
<feature type="region of interest" description="Disordered" evidence="1">
    <location>
        <begin position="1"/>
        <end position="22"/>
    </location>
</feature>
<protein>
    <submittedName>
        <fullName evidence="2">Uncharacterized protein</fullName>
    </submittedName>
</protein>
<dbReference type="AlphaFoldDB" id="A0AAV0UYP7"/>